<dbReference type="WBParaSite" id="SSLN_0001851101-mRNA-1">
    <property type="protein sequence ID" value="SSLN_0001851101-mRNA-1"/>
    <property type="gene ID" value="SSLN_0001851101"/>
</dbReference>
<dbReference type="InterPro" id="IPR033616">
    <property type="entry name" value="BLTP1"/>
</dbReference>
<sequence length="265" mass="30339">MPRILILTCHKANGVYSTEPTPYSFGKYLHVMKLDFSNFMGSLAAVSKYSGHYATEDPPKGAEIFHVFNFGKGKITYEQDEPDWGLIRNAGSLSLDEGCQNSQETPKRDMYINVSKDFLLAYGPWADRQREIIWKFFFPASYRPLEVPKPDELNPHQANERFLLKVISQTDVRFDLWFSANRIPKVNCFSLIILQSFYTSSLLRLITSKFLASVKTVTCLHGNSSTNQNSERAEEENFTERGIIGHLLTLQPIYTVWTVFCTPLL</sequence>
<dbReference type="PANTHER" id="PTHR31640">
    <property type="entry name" value="TRANSMEMBRANE PROTEIN KIAA1109"/>
    <property type="match status" value="1"/>
</dbReference>
<dbReference type="EMBL" id="UYSU01043186">
    <property type="protein sequence ID" value="VDM04222.1"/>
    <property type="molecule type" value="Genomic_DNA"/>
</dbReference>
<accession>A0A183TMY8</accession>
<evidence type="ECO:0000313" key="2">
    <source>
        <dbReference type="Proteomes" id="UP000275846"/>
    </source>
</evidence>
<protein>
    <submittedName>
        <fullName evidence="3">UPF0183 protein</fullName>
    </submittedName>
</protein>
<keyword evidence="2" id="KW-1185">Reference proteome</keyword>
<dbReference type="GO" id="GO:0098793">
    <property type="term" value="C:presynapse"/>
    <property type="evidence" value="ECO:0007669"/>
    <property type="project" value="GOC"/>
</dbReference>
<gene>
    <name evidence="1" type="ORF">SSLN_LOCUS17836</name>
</gene>
<evidence type="ECO:0000313" key="1">
    <source>
        <dbReference type="EMBL" id="VDM04222.1"/>
    </source>
</evidence>
<dbReference type="Proteomes" id="UP000275846">
    <property type="component" value="Unassembled WGS sequence"/>
</dbReference>
<dbReference type="GO" id="GO:0048488">
    <property type="term" value="P:synaptic vesicle endocytosis"/>
    <property type="evidence" value="ECO:0007669"/>
    <property type="project" value="TreeGrafter"/>
</dbReference>
<dbReference type="PANTHER" id="PTHR31640:SF1">
    <property type="entry name" value="BRIDGE-LIKE LIPID TRANSFER PROTEIN FAMILY MEMBER 1"/>
    <property type="match status" value="1"/>
</dbReference>
<evidence type="ECO:0000313" key="3">
    <source>
        <dbReference type="WBParaSite" id="SSLN_0001851101-mRNA-1"/>
    </source>
</evidence>
<reference evidence="3" key="1">
    <citation type="submission" date="2016-06" db="UniProtKB">
        <authorList>
            <consortium name="WormBaseParasite"/>
        </authorList>
    </citation>
    <scope>IDENTIFICATION</scope>
</reference>
<proteinExistence type="predicted"/>
<reference evidence="1 2" key="2">
    <citation type="submission" date="2018-11" db="EMBL/GenBank/DDBJ databases">
        <authorList>
            <consortium name="Pathogen Informatics"/>
        </authorList>
    </citation>
    <scope>NUCLEOTIDE SEQUENCE [LARGE SCALE GENOMIC DNA]</scope>
    <source>
        <strain evidence="1 2">NST_G2</strain>
    </source>
</reference>
<dbReference type="STRING" id="70667.A0A183TMY8"/>
<dbReference type="AlphaFoldDB" id="A0A183TMY8"/>
<organism evidence="3">
    <name type="scientific">Schistocephalus solidus</name>
    <name type="common">Tapeworm</name>
    <dbReference type="NCBI Taxonomy" id="70667"/>
    <lineage>
        <taxon>Eukaryota</taxon>
        <taxon>Metazoa</taxon>
        <taxon>Spiralia</taxon>
        <taxon>Lophotrochozoa</taxon>
        <taxon>Platyhelminthes</taxon>
        <taxon>Cestoda</taxon>
        <taxon>Eucestoda</taxon>
        <taxon>Diphyllobothriidea</taxon>
        <taxon>Diphyllobothriidae</taxon>
        <taxon>Schistocephalus</taxon>
    </lineage>
</organism>
<name>A0A183TMY8_SCHSO</name>
<dbReference type="OrthoDB" id="6278704at2759"/>